<sequence length="213" mass="22403">MTETFFGRVFLYSSEEDPSSDNGKESLGDNLAVLWAGFGEGFGDNNTDTIIGRASLTSSMEDSSSANGMDSLGQSCSLVDLFRAEDSSSNGIESLGDNLAVLRTCFGEAFGDNVTETFIGRASLSSSSVEDHHQPMAWTAWETILQPCGPVSDSSSNGIESLGDNLAVLWTCFGEDFGDNVTETVIGRASLSSSVEDSSSNGKESLGDNLAVL</sequence>
<keyword evidence="3" id="KW-1185">Reference proteome</keyword>
<accession>A0A9N8E3L5</accession>
<organism evidence="2 3">
    <name type="scientific">Seminavis robusta</name>
    <dbReference type="NCBI Taxonomy" id="568900"/>
    <lineage>
        <taxon>Eukaryota</taxon>
        <taxon>Sar</taxon>
        <taxon>Stramenopiles</taxon>
        <taxon>Ochrophyta</taxon>
        <taxon>Bacillariophyta</taxon>
        <taxon>Bacillariophyceae</taxon>
        <taxon>Bacillariophycidae</taxon>
        <taxon>Naviculales</taxon>
        <taxon>Naviculaceae</taxon>
        <taxon>Seminavis</taxon>
    </lineage>
</organism>
<reference evidence="2" key="1">
    <citation type="submission" date="2020-06" db="EMBL/GenBank/DDBJ databases">
        <authorList>
            <consortium name="Plant Systems Biology data submission"/>
        </authorList>
    </citation>
    <scope>NUCLEOTIDE SEQUENCE</scope>
    <source>
        <strain evidence="2">D6</strain>
    </source>
</reference>
<evidence type="ECO:0000256" key="1">
    <source>
        <dbReference type="SAM" id="MobiDB-lite"/>
    </source>
</evidence>
<dbReference type="AlphaFoldDB" id="A0A9N8E3L5"/>
<name>A0A9N8E3L5_9STRA</name>
<evidence type="ECO:0000313" key="2">
    <source>
        <dbReference type="EMBL" id="CAB9511084.1"/>
    </source>
</evidence>
<dbReference type="EMBL" id="CAICTM010000466">
    <property type="protein sequence ID" value="CAB9511084.1"/>
    <property type="molecule type" value="Genomic_DNA"/>
</dbReference>
<feature type="region of interest" description="Disordered" evidence="1">
    <location>
        <begin position="192"/>
        <end position="213"/>
    </location>
</feature>
<proteinExistence type="predicted"/>
<gene>
    <name evidence="2" type="ORF">SEMRO_467_G148940.1</name>
</gene>
<comment type="caution">
    <text evidence="2">The sequence shown here is derived from an EMBL/GenBank/DDBJ whole genome shotgun (WGS) entry which is preliminary data.</text>
</comment>
<feature type="compositionally biased region" description="Low complexity" evidence="1">
    <location>
        <begin position="192"/>
        <end position="204"/>
    </location>
</feature>
<evidence type="ECO:0000313" key="3">
    <source>
        <dbReference type="Proteomes" id="UP001153069"/>
    </source>
</evidence>
<protein>
    <submittedName>
        <fullName evidence="2">Uncharacterized protein</fullName>
    </submittedName>
</protein>
<dbReference type="Proteomes" id="UP001153069">
    <property type="component" value="Unassembled WGS sequence"/>
</dbReference>